<feature type="domain" description="Heme-copper oxidase subunit III family profile" evidence="8">
    <location>
        <begin position="1"/>
        <end position="210"/>
    </location>
</feature>
<reference evidence="10" key="1">
    <citation type="submission" date="2006-03" db="EMBL/GenBank/DDBJ databases">
        <title>Complete sequence of plasmid 1 of Nitrobacter hamburgensis X14.</title>
        <authorList>
            <consortium name="US DOE Joint Genome Institute"/>
            <person name="Copeland A."/>
            <person name="Lucas S."/>
            <person name="Lapidus A."/>
            <person name="Barry K."/>
            <person name="Detter J.C."/>
            <person name="Glavina del Rio T."/>
            <person name="Hammon N."/>
            <person name="Israni S."/>
            <person name="Dalin E."/>
            <person name="Tice H."/>
            <person name="Pitluck S."/>
            <person name="Chain P."/>
            <person name="Malfatti S."/>
            <person name="Shin M."/>
            <person name="Vergez L."/>
            <person name="Schmutz J."/>
            <person name="Larimer F."/>
            <person name="Land M."/>
            <person name="Hauser L."/>
            <person name="Kyrpides N."/>
            <person name="Ivanova N."/>
            <person name="Ward B."/>
            <person name="Arp D."/>
            <person name="Klotz M."/>
            <person name="Stein L."/>
            <person name="O'Mullan G."/>
            <person name="Starkenburg S."/>
            <person name="Sayavedra L."/>
            <person name="Poret-Peterson A.T."/>
            <person name="Gentry M.E."/>
            <person name="Bruce D."/>
            <person name="Richardson P."/>
        </authorList>
    </citation>
    <scope>NUCLEOTIDE SEQUENCE [LARGE SCALE GENOMIC DNA]</scope>
    <source>
        <strain evidence="10">DSM 10229 / NCIMB 13809 / X14</strain>
        <plasmid evidence="10">Plasmid pNITHX1</plasmid>
    </source>
</reference>
<evidence type="ECO:0000256" key="6">
    <source>
        <dbReference type="RuleBase" id="RU003376"/>
    </source>
</evidence>
<evidence type="ECO:0000256" key="7">
    <source>
        <dbReference type="SAM" id="Phobius"/>
    </source>
</evidence>
<comment type="subcellular location">
    <subcellularLocation>
        <location evidence="6">Cell membrane</location>
        <topology evidence="6">Multi-pass membrane protein</topology>
    </subcellularLocation>
    <subcellularLocation>
        <location evidence="1">Membrane</location>
        <topology evidence="1">Multi-pass membrane protein</topology>
    </subcellularLocation>
</comment>
<dbReference type="InterPro" id="IPR035973">
    <property type="entry name" value="Cyt_c_oxidase_su3-like_sf"/>
</dbReference>
<organism evidence="9 10">
    <name type="scientific">Nitrobacter hamburgensis (strain DSM 10229 / NCIMB 13809 / X14)</name>
    <dbReference type="NCBI Taxonomy" id="323097"/>
    <lineage>
        <taxon>Bacteria</taxon>
        <taxon>Pseudomonadati</taxon>
        <taxon>Pseudomonadota</taxon>
        <taxon>Alphaproteobacteria</taxon>
        <taxon>Hyphomicrobiales</taxon>
        <taxon>Nitrobacteraceae</taxon>
        <taxon>Nitrobacter</taxon>
    </lineage>
</organism>
<keyword evidence="9" id="KW-0614">Plasmid</keyword>
<dbReference type="EMBL" id="CP000320">
    <property type="protein sequence ID" value="ABE64801.1"/>
    <property type="molecule type" value="Genomic_DNA"/>
</dbReference>
<feature type="transmembrane region" description="Helical" evidence="7">
    <location>
        <begin position="95"/>
        <end position="113"/>
    </location>
</feature>
<dbReference type="HOGENOM" id="CLU_044071_3_2_5"/>
<dbReference type="InterPro" id="IPR013833">
    <property type="entry name" value="Cyt_c_oxidase_su3_a-hlx"/>
</dbReference>
<evidence type="ECO:0000256" key="3">
    <source>
        <dbReference type="ARBA" id="ARBA00022692"/>
    </source>
</evidence>
<evidence type="ECO:0000313" key="9">
    <source>
        <dbReference type="EMBL" id="ABE64801.1"/>
    </source>
</evidence>
<evidence type="ECO:0000256" key="5">
    <source>
        <dbReference type="ARBA" id="ARBA00023136"/>
    </source>
</evidence>
<feature type="transmembrane region" description="Helical" evidence="7">
    <location>
        <begin position="144"/>
        <end position="169"/>
    </location>
</feature>
<evidence type="ECO:0000256" key="2">
    <source>
        <dbReference type="ARBA" id="ARBA00010581"/>
    </source>
</evidence>
<dbReference type="RefSeq" id="WP_011504938.1">
    <property type="nucleotide sequence ID" value="NC_007959.1"/>
</dbReference>
<evidence type="ECO:0000256" key="1">
    <source>
        <dbReference type="ARBA" id="ARBA00004141"/>
    </source>
</evidence>
<name>Q1QG46_NITHX</name>
<dbReference type="InterPro" id="IPR000298">
    <property type="entry name" value="Cyt_c_oxidase-like_su3"/>
</dbReference>
<feature type="transmembrane region" description="Helical" evidence="7">
    <location>
        <begin position="64"/>
        <end position="83"/>
    </location>
</feature>
<evidence type="ECO:0000256" key="4">
    <source>
        <dbReference type="ARBA" id="ARBA00022989"/>
    </source>
</evidence>
<proteinExistence type="inferred from homology"/>
<dbReference type="GO" id="GO:0004129">
    <property type="term" value="F:cytochrome-c oxidase activity"/>
    <property type="evidence" value="ECO:0007669"/>
    <property type="project" value="InterPro"/>
</dbReference>
<dbReference type="Pfam" id="PF00510">
    <property type="entry name" value="COX3"/>
    <property type="match status" value="1"/>
</dbReference>
<dbReference type="AlphaFoldDB" id="Q1QG46"/>
<feature type="transmembrane region" description="Helical" evidence="7">
    <location>
        <begin position="21"/>
        <end position="44"/>
    </location>
</feature>
<dbReference type="OrthoDB" id="9810850at2"/>
<keyword evidence="4 7" id="KW-1133">Transmembrane helix</keyword>
<feature type="transmembrane region" description="Helical" evidence="7">
    <location>
        <begin position="189"/>
        <end position="209"/>
    </location>
</feature>
<dbReference type="Proteomes" id="UP000001953">
    <property type="component" value="Plasmid 1"/>
</dbReference>
<evidence type="ECO:0000313" key="10">
    <source>
        <dbReference type="Proteomes" id="UP000001953"/>
    </source>
</evidence>
<gene>
    <name evidence="9" type="ordered locus">Nham_4178</name>
</gene>
<protein>
    <submittedName>
        <fullName evidence="9">Cytochrome c oxidase, subunit III</fullName>
    </submittedName>
</protein>
<dbReference type="CDD" id="cd02862">
    <property type="entry name" value="NorE_like"/>
    <property type="match status" value="1"/>
</dbReference>
<dbReference type="SUPFAM" id="SSF81452">
    <property type="entry name" value="Cytochrome c oxidase subunit III-like"/>
    <property type="match status" value="1"/>
</dbReference>
<dbReference type="KEGG" id="nha:Nham_4178"/>
<keyword evidence="5 7" id="KW-0472">Membrane</keyword>
<comment type="similarity">
    <text evidence="2 6">Belongs to the cytochrome c oxidase subunit 3 family.</text>
</comment>
<dbReference type="PANTHER" id="PTHR11403">
    <property type="entry name" value="CYTOCHROME C OXIDASE SUBUNIT III"/>
    <property type="match status" value="1"/>
</dbReference>
<dbReference type="GO" id="GO:0019646">
    <property type="term" value="P:aerobic electron transport chain"/>
    <property type="evidence" value="ECO:0007669"/>
    <property type="project" value="InterPro"/>
</dbReference>
<keyword evidence="3 6" id="KW-0812">Transmembrane</keyword>
<dbReference type="InterPro" id="IPR024791">
    <property type="entry name" value="Cyt_c/ubiquinol_Oxase_su3"/>
</dbReference>
<dbReference type="Gene3D" id="1.20.120.80">
    <property type="entry name" value="Cytochrome c oxidase, subunit III, four-helix bundle"/>
    <property type="match status" value="1"/>
</dbReference>
<geneLocation type="plasmid" evidence="10">
    <name>pNITHX1</name>
</geneLocation>
<keyword evidence="10" id="KW-1185">Reference proteome</keyword>
<dbReference type="GO" id="GO:0005886">
    <property type="term" value="C:plasma membrane"/>
    <property type="evidence" value="ECO:0007669"/>
    <property type="project" value="UniProtKB-SubCell"/>
</dbReference>
<accession>Q1QG46</accession>
<dbReference type="PANTHER" id="PTHR11403:SF6">
    <property type="entry name" value="NITRIC OXIDE REDUCTASE SUBUNIT E"/>
    <property type="match status" value="1"/>
</dbReference>
<dbReference type="PROSITE" id="PS50253">
    <property type="entry name" value="COX3"/>
    <property type="match status" value="1"/>
</dbReference>
<evidence type="ECO:0000259" key="8">
    <source>
        <dbReference type="PROSITE" id="PS50253"/>
    </source>
</evidence>
<sequence>MTTPTSVLRAPWQELTRQREGATFGIWVFLASELLFFGSMLLLYTAYRVANPDVFTIAGRETDLWYGTVNTAVLMTSSLTMAVAAQAAEADMRRLAIWSLGATVVLGLMSLVFKGFEYAEDIGKHLVPGVNFAMKEPAAQLFFALYWIMTAVHAVHLSIGLGLVGRLAIFGALRRVELRENPQVEVTALYWHLVDVIWIILYPLIYLMGRS</sequence>